<dbReference type="RefSeq" id="WP_137067706.1">
    <property type="nucleotide sequence ID" value="NZ_SZPU01000004.1"/>
</dbReference>
<evidence type="ECO:0000313" key="2">
    <source>
        <dbReference type="Proteomes" id="UP000308744"/>
    </source>
</evidence>
<organism evidence="1 2">
    <name type="scientific">Lysinibacillus mangiferihumi</name>
    <dbReference type="NCBI Taxonomy" id="1130819"/>
    <lineage>
        <taxon>Bacteria</taxon>
        <taxon>Bacillati</taxon>
        <taxon>Bacillota</taxon>
        <taxon>Bacilli</taxon>
        <taxon>Bacillales</taxon>
        <taxon>Bacillaceae</taxon>
        <taxon>Lysinibacillus</taxon>
    </lineage>
</organism>
<sequence>MSEKELFVCERCGSSIDVALIYVNDVPVTYCKNCRGALFTKKKPVGRPSIGITKKVSLTLTEDDWTALDEKAKGNRSLFLRQTIVKALDNEEPPAGELYFKSDLHKEQSLKILNVFNQLSISSDLYYGCLAYVVGATYKADCLIKNIGEDKKVDMDGLFKDMEVLSHSERVMIRFGLQLFNSNKDDIKLSDVMQSLDSDNIKVIKQAIDLFY</sequence>
<dbReference type="Proteomes" id="UP000308744">
    <property type="component" value="Unassembled WGS sequence"/>
</dbReference>
<comment type="caution">
    <text evidence="1">The sequence shown here is derived from an EMBL/GenBank/DDBJ whole genome shotgun (WGS) entry which is preliminary data.</text>
</comment>
<proteinExistence type="predicted"/>
<keyword evidence="2" id="KW-1185">Reference proteome</keyword>
<reference evidence="1 2" key="1">
    <citation type="submission" date="2019-04" db="EMBL/GenBank/DDBJ databases">
        <title>Lysinibacillus genome sequencing.</title>
        <authorList>
            <person name="Dunlap C."/>
        </authorList>
    </citation>
    <scope>NUCLEOTIDE SEQUENCE [LARGE SCALE GENOMIC DNA]</scope>
    <source>
        <strain evidence="1 2">CCTCC AB 2010389</strain>
    </source>
</reference>
<name>A0A4U2ZF92_9BACI</name>
<evidence type="ECO:0000313" key="1">
    <source>
        <dbReference type="EMBL" id="TKI72532.1"/>
    </source>
</evidence>
<accession>A0A4U2ZF92</accession>
<dbReference type="EMBL" id="SZPU01000004">
    <property type="protein sequence ID" value="TKI72532.1"/>
    <property type="molecule type" value="Genomic_DNA"/>
</dbReference>
<protein>
    <submittedName>
        <fullName evidence="1">Uncharacterized protein</fullName>
    </submittedName>
</protein>
<dbReference type="AlphaFoldDB" id="A0A4U2ZF92"/>
<gene>
    <name evidence="1" type="ORF">FC756_01355</name>
</gene>